<keyword evidence="7" id="KW-0238">DNA-binding</keyword>
<evidence type="ECO:0000256" key="8">
    <source>
        <dbReference type="ARBA" id="ARBA00023159"/>
    </source>
</evidence>
<keyword evidence="2" id="KW-0479">Metal-binding</keyword>
<evidence type="ECO:0000256" key="6">
    <source>
        <dbReference type="ARBA" id="ARBA00023015"/>
    </source>
</evidence>
<dbReference type="GO" id="GO:0005634">
    <property type="term" value="C:nucleus"/>
    <property type="evidence" value="ECO:0007669"/>
    <property type="project" value="UniProtKB-SubCell"/>
</dbReference>
<dbReference type="FunFam" id="3.30.50.10:FF:000001">
    <property type="entry name" value="GATA transcription factor (GATAd)"/>
    <property type="match status" value="1"/>
</dbReference>
<evidence type="ECO:0000256" key="9">
    <source>
        <dbReference type="ARBA" id="ARBA00023163"/>
    </source>
</evidence>
<dbReference type="GO" id="GO:0045165">
    <property type="term" value="P:cell fate commitment"/>
    <property type="evidence" value="ECO:0007669"/>
    <property type="project" value="TreeGrafter"/>
</dbReference>
<evidence type="ECO:0000313" key="14">
    <source>
        <dbReference type="Proteomes" id="UP000046393"/>
    </source>
</evidence>
<evidence type="ECO:0000256" key="10">
    <source>
        <dbReference type="ARBA" id="ARBA00023242"/>
    </source>
</evidence>
<feature type="domain" description="GATA-type" evidence="13">
    <location>
        <begin position="227"/>
        <end position="282"/>
    </location>
</feature>
<keyword evidence="3" id="KW-0677">Repeat</keyword>
<dbReference type="GO" id="GO:0000978">
    <property type="term" value="F:RNA polymerase II cis-regulatory region sequence-specific DNA binding"/>
    <property type="evidence" value="ECO:0007669"/>
    <property type="project" value="TreeGrafter"/>
</dbReference>
<dbReference type="GO" id="GO:0000981">
    <property type="term" value="F:DNA-binding transcription factor activity, RNA polymerase II-specific"/>
    <property type="evidence" value="ECO:0007669"/>
    <property type="project" value="TreeGrafter"/>
</dbReference>
<dbReference type="WBParaSite" id="SMUV_0000458601-mRNA-1">
    <property type="protein sequence ID" value="SMUV_0000458601-mRNA-1"/>
    <property type="gene ID" value="SMUV_0000458601"/>
</dbReference>
<evidence type="ECO:0000256" key="12">
    <source>
        <dbReference type="SAM" id="MobiDB-lite"/>
    </source>
</evidence>
<dbReference type="PANTHER" id="PTHR10071:SF281">
    <property type="entry name" value="BOX A-BINDING FACTOR-RELATED"/>
    <property type="match status" value="1"/>
</dbReference>
<dbReference type="STRING" id="451379.A0A0N5AJE8"/>
<dbReference type="GO" id="GO:0009888">
    <property type="term" value="P:tissue development"/>
    <property type="evidence" value="ECO:0007669"/>
    <property type="project" value="UniProtKB-ARBA"/>
</dbReference>
<feature type="domain" description="GATA-type" evidence="13">
    <location>
        <begin position="281"/>
        <end position="334"/>
    </location>
</feature>
<comment type="subcellular location">
    <subcellularLocation>
        <location evidence="1">Nucleus</location>
    </subcellularLocation>
</comment>
<keyword evidence="14" id="KW-1185">Reference proteome</keyword>
<feature type="region of interest" description="Disordered" evidence="12">
    <location>
        <begin position="192"/>
        <end position="232"/>
    </location>
</feature>
<feature type="compositionally biased region" description="Low complexity" evidence="12">
    <location>
        <begin position="193"/>
        <end position="219"/>
    </location>
</feature>
<evidence type="ECO:0000256" key="1">
    <source>
        <dbReference type="ARBA" id="ARBA00004123"/>
    </source>
</evidence>
<dbReference type="CDD" id="cd00202">
    <property type="entry name" value="ZnF_GATA"/>
    <property type="match status" value="2"/>
</dbReference>
<dbReference type="GO" id="GO:0045944">
    <property type="term" value="P:positive regulation of transcription by RNA polymerase II"/>
    <property type="evidence" value="ECO:0007669"/>
    <property type="project" value="TreeGrafter"/>
</dbReference>
<keyword evidence="10" id="KW-0539">Nucleus</keyword>
<dbReference type="GO" id="GO:0000122">
    <property type="term" value="P:negative regulation of transcription by RNA polymerase II"/>
    <property type="evidence" value="ECO:0007669"/>
    <property type="project" value="TreeGrafter"/>
</dbReference>
<dbReference type="FunFam" id="3.30.50.10:FF:000032">
    <property type="entry name" value="Transcription factor GATA-3"/>
    <property type="match status" value="1"/>
</dbReference>
<dbReference type="InterPro" id="IPR013088">
    <property type="entry name" value="Znf_NHR/GATA"/>
</dbReference>
<keyword evidence="5" id="KW-0862">Zinc</keyword>
<protein>
    <submittedName>
        <fullName evidence="15">GATA-type domain-containing protein</fullName>
    </submittedName>
</protein>
<dbReference type="AlphaFoldDB" id="A0A0N5AJE8"/>
<evidence type="ECO:0000259" key="13">
    <source>
        <dbReference type="PROSITE" id="PS50114"/>
    </source>
</evidence>
<evidence type="ECO:0000256" key="7">
    <source>
        <dbReference type="ARBA" id="ARBA00023125"/>
    </source>
</evidence>
<dbReference type="InterPro" id="IPR000679">
    <property type="entry name" value="Znf_GATA"/>
</dbReference>
<keyword evidence="4 11" id="KW-0863">Zinc-finger</keyword>
<keyword evidence="9" id="KW-0804">Transcription</keyword>
<evidence type="ECO:0000313" key="15">
    <source>
        <dbReference type="WBParaSite" id="SMUV_0000458601-mRNA-1"/>
    </source>
</evidence>
<dbReference type="Proteomes" id="UP000046393">
    <property type="component" value="Unplaced"/>
</dbReference>
<dbReference type="GO" id="GO:0008270">
    <property type="term" value="F:zinc ion binding"/>
    <property type="evidence" value="ECO:0007669"/>
    <property type="project" value="UniProtKB-KW"/>
</dbReference>
<accession>A0A0N5AJE8</accession>
<evidence type="ECO:0000256" key="11">
    <source>
        <dbReference type="PROSITE-ProRule" id="PRU00094"/>
    </source>
</evidence>
<dbReference type="PROSITE" id="PS50114">
    <property type="entry name" value="GATA_ZN_FINGER_2"/>
    <property type="match status" value="2"/>
</dbReference>
<dbReference type="SMART" id="SM00401">
    <property type="entry name" value="ZnF_GATA"/>
    <property type="match status" value="2"/>
</dbReference>
<dbReference type="Pfam" id="PF00320">
    <property type="entry name" value="GATA"/>
    <property type="match status" value="2"/>
</dbReference>
<sequence length="397" mass="43171">MEYKFSPGQHGHTLLYQPVQQIQDSSIDVDQNGLVADITSMQLAQQESEQVQNVDSVFSPIKPASFYATQSSNNQLYYQGAQKVPDSYGTSGQLYSGLFFSSWPCPGAAASSAPANPIAAGPSPCTSNSNDLGFAQPNGVIADPTPMFVAPNQPSAQSFFPQNAYQSYSTPEYYNPLNGANLLAAQNRLSMPTSASSSSSSRSSNGVSSSAGSINVSTIKSKPRSTTSEGRECANCGAQQTPLWRRDGTGHYLCNACGLYHKMNGQNRPLVKPKKRQSAQKRTGIECVNCKTNSTTLWRRNAAGQPVCNACGLYHKLHNVDRPISMKKEGIQTRNRKISTKCKNKKRSPQEAQFYDMIKPQTTPYGDMKFHIPPAHAYIPAATQPAAYSAPFLFHTQ</sequence>
<proteinExistence type="predicted"/>
<organism evidence="14 15">
    <name type="scientific">Syphacia muris</name>
    <dbReference type="NCBI Taxonomy" id="451379"/>
    <lineage>
        <taxon>Eukaryota</taxon>
        <taxon>Metazoa</taxon>
        <taxon>Ecdysozoa</taxon>
        <taxon>Nematoda</taxon>
        <taxon>Chromadorea</taxon>
        <taxon>Rhabditida</taxon>
        <taxon>Spirurina</taxon>
        <taxon>Oxyuridomorpha</taxon>
        <taxon>Oxyuroidea</taxon>
        <taxon>Oxyuridae</taxon>
        <taxon>Syphacia</taxon>
    </lineage>
</organism>
<evidence type="ECO:0000256" key="4">
    <source>
        <dbReference type="ARBA" id="ARBA00022771"/>
    </source>
</evidence>
<evidence type="ECO:0000256" key="5">
    <source>
        <dbReference type="ARBA" id="ARBA00022833"/>
    </source>
</evidence>
<evidence type="ECO:0000256" key="2">
    <source>
        <dbReference type="ARBA" id="ARBA00022723"/>
    </source>
</evidence>
<dbReference type="PRINTS" id="PR00619">
    <property type="entry name" value="GATAZNFINGER"/>
</dbReference>
<keyword evidence="8" id="KW-0010">Activator</keyword>
<dbReference type="InterPro" id="IPR039355">
    <property type="entry name" value="Transcription_factor_GATA"/>
</dbReference>
<evidence type="ECO:0000256" key="3">
    <source>
        <dbReference type="ARBA" id="ARBA00022737"/>
    </source>
</evidence>
<reference evidence="15" key="1">
    <citation type="submission" date="2016-04" db="UniProtKB">
        <authorList>
            <consortium name="WormBaseParasite"/>
        </authorList>
    </citation>
    <scope>IDENTIFICATION</scope>
</reference>
<dbReference type="PROSITE" id="PS00344">
    <property type="entry name" value="GATA_ZN_FINGER_1"/>
    <property type="match status" value="2"/>
</dbReference>
<dbReference type="PANTHER" id="PTHR10071">
    <property type="entry name" value="TRANSCRIPTION FACTOR GATA FAMILY MEMBER"/>
    <property type="match status" value="1"/>
</dbReference>
<keyword evidence="6" id="KW-0805">Transcription regulation</keyword>
<name>A0A0N5AJE8_9BILA</name>
<dbReference type="SUPFAM" id="SSF57716">
    <property type="entry name" value="Glucocorticoid receptor-like (DNA-binding domain)"/>
    <property type="match status" value="2"/>
</dbReference>
<dbReference type="Gene3D" id="3.30.50.10">
    <property type="entry name" value="Erythroid Transcription Factor GATA-1, subunit A"/>
    <property type="match status" value="2"/>
</dbReference>